<dbReference type="InterPro" id="IPR003593">
    <property type="entry name" value="AAA+_ATPase"/>
</dbReference>
<dbReference type="PANTHER" id="PTHR42788:SF18">
    <property type="entry name" value="TAURINE IMPORT ATP-BINDING PROTEIN TAUB"/>
    <property type="match status" value="1"/>
</dbReference>
<evidence type="ECO:0000256" key="4">
    <source>
        <dbReference type="ARBA" id="ARBA00022741"/>
    </source>
</evidence>
<organism evidence="9 10">
    <name type="scientific">Alkalibacterium subtropicum</name>
    <dbReference type="NCBI Taxonomy" id="753702"/>
    <lineage>
        <taxon>Bacteria</taxon>
        <taxon>Bacillati</taxon>
        <taxon>Bacillota</taxon>
        <taxon>Bacilli</taxon>
        <taxon>Lactobacillales</taxon>
        <taxon>Carnobacteriaceae</taxon>
        <taxon>Alkalibacterium</taxon>
    </lineage>
</organism>
<evidence type="ECO:0000313" key="9">
    <source>
        <dbReference type="EMBL" id="SFC15978.1"/>
    </source>
</evidence>
<dbReference type="PROSITE" id="PS00211">
    <property type="entry name" value="ABC_TRANSPORTER_1"/>
    <property type="match status" value="1"/>
</dbReference>
<keyword evidence="5 9" id="KW-0067">ATP-binding</keyword>
<dbReference type="EMBL" id="FOLT01000003">
    <property type="protein sequence ID" value="SFC15978.1"/>
    <property type="molecule type" value="Genomic_DNA"/>
</dbReference>
<keyword evidence="6" id="KW-1278">Translocase</keyword>
<dbReference type="STRING" id="753702.SAMN04488102_103256"/>
<evidence type="ECO:0000256" key="6">
    <source>
        <dbReference type="ARBA" id="ARBA00022967"/>
    </source>
</evidence>
<keyword evidence="3" id="KW-0997">Cell inner membrane</keyword>
<dbReference type="RefSeq" id="WP_245751862.1">
    <property type="nucleotide sequence ID" value="NZ_FOLT01000003.1"/>
</dbReference>
<dbReference type="PROSITE" id="PS50893">
    <property type="entry name" value="ABC_TRANSPORTER_2"/>
    <property type="match status" value="1"/>
</dbReference>
<protein>
    <submittedName>
        <fullName evidence="9">Taurine transport system ATP-binding protein</fullName>
    </submittedName>
</protein>
<keyword evidence="7" id="KW-0472">Membrane</keyword>
<feature type="domain" description="ABC transporter" evidence="8">
    <location>
        <begin position="26"/>
        <end position="259"/>
    </location>
</feature>
<dbReference type="SMART" id="SM00382">
    <property type="entry name" value="AAA"/>
    <property type="match status" value="1"/>
</dbReference>
<dbReference type="GO" id="GO:0016887">
    <property type="term" value="F:ATP hydrolysis activity"/>
    <property type="evidence" value="ECO:0007669"/>
    <property type="project" value="InterPro"/>
</dbReference>
<evidence type="ECO:0000256" key="5">
    <source>
        <dbReference type="ARBA" id="ARBA00022840"/>
    </source>
</evidence>
<evidence type="ECO:0000256" key="1">
    <source>
        <dbReference type="ARBA" id="ARBA00022448"/>
    </source>
</evidence>
<keyword evidence="10" id="KW-1185">Reference proteome</keyword>
<proteinExistence type="predicted"/>
<evidence type="ECO:0000256" key="3">
    <source>
        <dbReference type="ARBA" id="ARBA00022519"/>
    </source>
</evidence>
<dbReference type="Proteomes" id="UP000199612">
    <property type="component" value="Unassembled WGS sequence"/>
</dbReference>
<evidence type="ECO:0000256" key="7">
    <source>
        <dbReference type="ARBA" id="ARBA00023136"/>
    </source>
</evidence>
<accession>A0A1I1H1I1</accession>
<dbReference type="PANTHER" id="PTHR42788">
    <property type="entry name" value="TAURINE IMPORT ATP-BINDING PROTEIN-RELATED"/>
    <property type="match status" value="1"/>
</dbReference>
<dbReference type="InterPro" id="IPR050166">
    <property type="entry name" value="ABC_transporter_ATP-bind"/>
</dbReference>
<dbReference type="Gene3D" id="3.40.50.300">
    <property type="entry name" value="P-loop containing nucleotide triphosphate hydrolases"/>
    <property type="match status" value="1"/>
</dbReference>
<evidence type="ECO:0000256" key="2">
    <source>
        <dbReference type="ARBA" id="ARBA00022475"/>
    </source>
</evidence>
<keyword evidence="2" id="KW-1003">Cell membrane</keyword>
<dbReference type="GO" id="GO:0005524">
    <property type="term" value="F:ATP binding"/>
    <property type="evidence" value="ECO:0007669"/>
    <property type="project" value="UniProtKB-KW"/>
</dbReference>
<evidence type="ECO:0000313" key="10">
    <source>
        <dbReference type="Proteomes" id="UP000199612"/>
    </source>
</evidence>
<dbReference type="SUPFAM" id="SSF52540">
    <property type="entry name" value="P-loop containing nucleoside triphosphate hydrolases"/>
    <property type="match status" value="1"/>
</dbReference>
<gene>
    <name evidence="9" type="ORF">SAMN04488102_103256</name>
</gene>
<keyword evidence="4" id="KW-0547">Nucleotide-binding</keyword>
<sequence length="277" mass="31359">MMDLSIHNLSKEFWEGKHMDEKQQLINLKNVSMIFGEGSQQTTALENIDLKVNKGEFICVLGPSGCGKSTLLKIIAGYQFPTKGEAVFQDRPIEGPDWHKAVVFQSPTLYPWLTVEQNITFGPRIRGVEREVIQEKTEHILEQIGLSQDAGKNIFELSGGMKQRVALARVLANEPELILMDEPLGALDALTRLNMQGLIRNVWKENGNTVLMITHDVDEAMALGTRVIVMSKQPGRILQEIEMDYTYSAFRSDTHRIEMDKNYLKTKDEILDLISLD</sequence>
<evidence type="ECO:0000259" key="8">
    <source>
        <dbReference type="PROSITE" id="PS50893"/>
    </source>
</evidence>
<keyword evidence="1" id="KW-0813">Transport</keyword>
<dbReference type="InterPro" id="IPR003439">
    <property type="entry name" value="ABC_transporter-like_ATP-bd"/>
</dbReference>
<reference evidence="10" key="1">
    <citation type="submission" date="2016-10" db="EMBL/GenBank/DDBJ databases">
        <authorList>
            <person name="Varghese N."/>
            <person name="Submissions S."/>
        </authorList>
    </citation>
    <scope>NUCLEOTIDE SEQUENCE [LARGE SCALE GENOMIC DNA]</scope>
    <source>
        <strain evidence="10">DSM 23664</strain>
    </source>
</reference>
<name>A0A1I1H1I1_9LACT</name>
<dbReference type="AlphaFoldDB" id="A0A1I1H1I1"/>
<dbReference type="Pfam" id="PF00005">
    <property type="entry name" value="ABC_tran"/>
    <property type="match status" value="1"/>
</dbReference>
<dbReference type="CDD" id="cd03293">
    <property type="entry name" value="ABC_NrtD_SsuB_transporters"/>
    <property type="match status" value="1"/>
</dbReference>
<dbReference type="InterPro" id="IPR017871">
    <property type="entry name" value="ABC_transporter-like_CS"/>
</dbReference>
<dbReference type="InterPro" id="IPR027417">
    <property type="entry name" value="P-loop_NTPase"/>
</dbReference>